<dbReference type="EMBL" id="JBHLWH010000019">
    <property type="protein sequence ID" value="MFC0248234.1"/>
    <property type="molecule type" value="Genomic_DNA"/>
</dbReference>
<evidence type="ECO:0000259" key="6">
    <source>
        <dbReference type="PROSITE" id="PS50977"/>
    </source>
</evidence>
<accession>A0ABV6F4H7</accession>
<keyword evidence="1" id="KW-0805">Transcription regulation</keyword>
<reference evidence="7 8" key="1">
    <citation type="submission" date="2024-09" db="EMBL/GenBank/DDBJ databases">
        <authorList>
            <person name="Sun Q."/>
            <person name="Mori K."/>
        </authorList>
    </citation>
    <scope>NUCLEOTIDE SEQUENCE [LARGE SCALE GENOMIC DNA]</scope>
    <source>
        <strain evidence="7 8">CCM 7609</strain>
    </source>
</reference>
<evidence type="ECO:0000256" key="2">
    <source>
        <dbReference type="ARBA" id="ARBA00023125"/>
    </source>
</evidence>
<evidence type="ECO:0000313" key="7">
    <source>
        <dbReference type="EMBL" id="MFC0248234.1"/>
    </source>
</evidence>
<dbReference type="RefSeq" id="WP_378040865.1">
    <property type="nucleotide sequence ID" value="NZ_JBHLWH010000019.1"/>
</dbReference>
<feature type="region of interest" description="Disordered" evidence="5">
    <location>
        <begin position="202"/>
        <end position="226"/>
    </location>
</feature>
<dbReference type="Gene3D" id="1.10.357.10">
    <property type="entry name" value="Tetracycline Repressor, domain 2"/>
    <property type="match status" value="1"/>
</dbReference>
<dbReference type="InterPro" id="IPR009057">
    <property type="entry name" value="Homeodomain-like_sf"/>
</dbReference>
<protein>
    <submittedName>
        <fullName evidence="7">TetR/AcrR family transcriptional regulator</fullName>
    </submittedName>
</protein>
<dbReference type="PANTHER" id="PTHR30055">
    <property type="entry name" value="HTH-TYPE TRANSCRIPTIONAL REGULATOR RUTR"/>
    <property type="match status" value="1"/>
</dbReference>
<organism evidence="7 8">
    <name type="scientific">Citricoccus parietis</name>
    <dbReference type="NCBI Taxonomy" id="592307"/>
    <lineage>
        <taxon>Bacteria</taxon>
        <taxon>Bacillati</taxon>
        <taxon>Actinomycetota</taxon>
        <taxon>Actinomycetes</taxon>
        <taxon>Micrococcales</taxon>
        <taxon>Micrococcaceae</taxon>
        <taxon>Citricoccus</taxon>
    </lineage>
</organism>
<feature type="DNA-binding region" description="H-T-H motif" evidence="4">
    <location>
        <begin position="32"/>
        <end position="51"/>
    </location>
</feature>
<gene>
    <name evidence="7" type="ORF">ACFFIO_06945</name>
</gene>
<dbReference type="SUPFAM" id="SSF48498">
    <property type="entry name" value="Tetracyclin repressor-like, C-terminal domain"/>
    <property type="match status" value="1"/>
</dbReference>
<dbReference type="InterPro" id="IPR001647">
    <property type="entry name" value="HTH_TetR"/>
</dbReference>
<keyword evidence="8" id="KW-1185">Reference proteome</keyword>
<comment type="caution">
    <text evidence="7">The sequence shown here is derived from an EMBL/GenBank/DDBJ whole genome shotgun (WGS) entry which is preliminary data.</text>
</comment>
<evidence type="ECO:0000256" key="5">
    <source>
        <dbReference type="SAM" id="MobiDB-lite"/>
    </source>
</evidence>
<keyword evidence="2 4" id="KW-0238">DNA-binding</keyword>
<evidence type="ECO:0000256" key="4">
    <source>
        <dbReference type="PROSITE-ProRule" id="PRU00335"/>
    </source>
</evidence>
<evidence type="ECO:0000256" key="3">
    <source>
        <dbReference type="ARBA" id="ARBA00023163"/>
    </source>
</evidence>
<dbReference type="InterPro" id="IPR036271">
    <property type="entry name" value="Tet_transcr_reg_TetR-rel_C_sf"/>
</dbReference>
<evidence type="ECO:0000313" key="8">
    <source>
        <dbReference type="Proteomes" id="UP001589766"/>
    </source>
</evidence>
<keyword evidence="3" id="KW-0804">Transcription</keyword>
<dbReference type="Pfam" id="PF00440">
    <property type="entry name" value="TetR_N"/>
    <property type="match status" value="1"/>
</dbReference>
<evidence type="ECO:0000256" key="1">
    <source>
        <dbReference type="ARBA" id="ARBA00023015"/>
    </source>
</evidence>
<sequence>MASKDAADIGTRGRIIIAAAEMVSEDPRARLSVRAVAARAGISTGSLRYHFPTQRELQDTVLQTIYEVVAPDDQIKDRSLPARDRLVGCLRNILAPAGVGQEARDGWATVFRTFIAPEPTDESDAAYQAIWREAQHRVEYWLSVLAEEGAMPAGDPSARARFLMTVVNGLSIERALPADASLLAHETATLYLAVDAVLASPLPDPANATDDGGAPPPRGGAPTSCS</sequence>
<proteinExistence type="predicted"/>
<dbReference type="Proteomes" id="UP001589766">
    <property type="component" value="Unassembled WGS sequence"/>
</dbReference>
<dbReference type="PROSITE" id="PS50977">
    <property type="entry name" value="HTH_TETR_2"/>
    <property type="match status" value="1"/>
</dbReference>
<feature type="domain" description="HTH tetR-type" evidence="6">
    <location>
        <begin position="9"/>
        <end position="69"/>
    </location>
</feature>
<name>A0ABV6F4H7_9MICC</name>
<dbReference type="SUPFAM" id="SSF46689">
    <property type="entry name" value="Homeodomain-like"/>
    <property type="match status" value="1"/>
</dbReference>
<dbReference type="PANTHER" id="PTHR30055:SF234">
    <property type="entry name" value="HTH-TYPE TRANSCRIPTIONAL REGULATOR BETI"/>
    <property type="match status" value="1"/>
</dbReference>
<dbReference type="InterPro" id="IPR050109">
    <property type="entry name" value="HTH-type_TetR-like_transc_reg"/>
</dbReference>